<accession>A0A7W7EVZ6</accession>
<evidence type="ECO:0000256" key="2">
    <source>
        <dbReference type="SAM" id="Phobius"/>
    </source>
</evidence>
<proteinExistence type="predicted"/>
<keyword evidence="2" id="KW-1133">Transmembrane helix</keyword>
<dbReference type="PROSITE" id="PS51257">
    <property type="entry name" value="PROKAR_LIPOPROTEIN"/>
    <property type="match status" value="1"/>
</dbReference>
<keyword evidence="5" id="KW-1185">Reference proteome</keyword>
<dbReference type="Proteomes" id="UP000538566">
    <property type="component" value="Unassembled WGS sequence"/>
</dbReference>
<gene>
    <name evidence="4" type="ORF">GGR37_003837</name>
</gene>
<organism evidence="4 5">
    <name type="scientific">Novosphingobium taihuense</name>
    <dbReference type="NCBI Taxonomy" id="260085"/>
    <lineage>
        <taxon>Bacteria</taxon>
        <taxon>Pseudomonadati</taxon>
        <taxon>Pseudomonadota</taxon>
        <taxon>Alphaproteobacteria</taxon>
        <taxon>Sphingomonadales</taxon>
        <taxon>Sphingomonadaceae</taxon>
        <taxon>Novosphingobium</taxon>
    </lineage>
</organism>
<name>A0A7W7EVZ6_9SPHN</name>
<feature type="chain" id="PRO_5031445838" description="DUF4349 domain-containing protein" evidence="3">
    <location>
        <begin position="20"/>
        <end position="284"/>
    </location>
</feature>
<evidence type="ECO:0000313" key="4">
    <source>
        <dbReference type="EMBL" id="MBB4615541.1"/>
    </source>
</evidence>
<keyword evidence="2" id="KW-0812">Transmembrane</keyword>
<reference evidence="4 5" key="1">
    <citation type="submission" date="2020-08" db="EMBL/GenBank/DDBJ databases">
        <title>Genomic Encyclopedia of Type Strains, Phase IV (KMG-IV): sequencing the most valuable type-strain genomes for metagenomic binning, comparative biology and taxonomic classification.</title>
        <authorList>
            <person name="Goeker M."/>
        </authorList>
    </citation>
    <scope>NUCLEOTIDE SEQUENCE [LARGE SCALE GENOMIC DNA]</scope>
    <source>
        <strain evidence="4 5">DSM 17507</strain>
    </source>
</reference>
<comment type="caution">
    <text evidence="4">The sequence shown here is derived from an EMBL/GenBank/DDBJ whole genome shotgun (WGS) entry which is preliminary data.</text>
</comment>
<protein>
    <recommendedName>
        <fullName evidence="6">DUF4349 domain-containing protein</fullName>
    </recommendedName>
</protein>
<feature type="coiled-coil region" evidence="1">
    <location>
        <begin position="176"/>
        <end position="203"/>
    </location>
</feature>
<dbReference type="EMBL" id="JACHOA010000009">
    <property type="protein sequence ID" value="MBB4615541.1"/>
    <property type="molecule type" value="Genomic_DNA"/>
</dbReference>
<dbReference type="AlphaFoldDB" id="A0A7W7EVZ6"/>
<keyword evidence="1" id="KW-0175">Coiled coil</keyword>
<keyword evidence="2" id="KW-0472">Membrane</keyword>
<sequence length="284" mass="30028">MYRVSQKLALLSSSLLALSSCSEKPAEEAAMDAKEASYAGPQISATAAPNVAFVYDYAFSLPNSAVPVLQEQNAAACEKLGPTKCQITGMHYNLVRGGGVTGSLSVSLDRNFARSFGKDGVAAAEKLGAKLTSASIEGQDLAGQIAASKRGSTANALQIADIESQLKEPTLGDRERAEMRSQLESLRSALEESRNTQAASETQIALTPMTLRYYGSDEMSLSDNPITSAGGAFLASATSILTILLFGLAYGLPWIAVALLIIALWRTTPARKLRAFLMPTKPES</sequence>
<evidence type="ECO:0000256" key="1">
    <source>
        <dbReference type="SAM" id="Coils"/>
    </source>
</evidence>
<feature type="signal peptide" evidence="3">
    <location>
        <begin position="1"/>
        <end position="19"/>
    </location>
</feature>
<evidence type="ECO:0000313" key="5">
    <source>
        <dbReference type="Proteomes" id="UP000538566"/>
    </source>
</evidence>
<feature type="transmembrane region" description="Helical" evidence="2">
    <location>
        <begin position="243"/>
        <end position="265"/>
    </location>
</feature>
<evidence type="ECO:0008006" key="6">
    <source>
        <dbReference type="Google" id="ProtNLM"/>
    </source>
</evidence>
<keyword evidence="3" id="KW-0732">Signal</keyword>
<dbReference type="RefSeq" id="WP_183661278.1">
    <property type="nucleotide sequence ID" value="NZ_JACHOA010000009.1"/>
</dbReference>
<evidence type="ECO:0000256" key="3">
    <source>
        <dbReference type="SAM" id="SignalP"/>
    </source>
</evidence>